<evidence type="ECO:0000256" key="1">
    <source>
        <dbReference type="SAM" id="MobiDB-lite"/>
    </source>
</evidence>
<gene>
    <name evidence="2" type="ORF">Nepgr_014409</name>
</gene>
<reference evidence="2" key="1">
    <citation type="submission" date="2023-05" db="EMBL/GenBank/DDBJ databases">
        <title>Nepenthes gracilis genome sequencing.</title>
        <authorList>
            <person name="Fukushima K."/>
        </authorList>
    </citation>
    <scope>NUCLEOTIDE SEQUENCE</scope>
    <source>
        <strain evidence="2">SING2019-196</strain>
    </source>
</reference>
<organism evidence="2 3">
    <name type="scientific">Nepenthes gracilis</name>
    <name type="common">Slender pitcher plant</name>
    <dbReference type="NCBI Taxonomy" id="150966"/>
    <lineage>
        <taxon>Eukaryota</taxon>
        <taxon>Viridiplantae</taxon>
        <taxon>Streptophyta</taxon>
        <taxon>Embryophyta</taxon>
        <taxon>Tracheophyta</taxon>
        <taxon>Spermatophyta</taxon>
        <taxon>Magnoliopsida</taxon>
        <taxon>eudicotyledons</taxon>
        <taxon>Gunneridae</taxon>
        <taxon>Pentapetalae</taxon>
        <taxon>Caryophyllales</taxon>
        <taxon>Nepenthaceae</taxon>
        <taxon>Nepenthes</taxon>
    </lineage>
</organism>
<sequence>MCSIRGREGTGEVFSRKQHSKKAKRKTIHSDLASQLPFMLGLELEHVVSASACSSSTMLWSPSICCFFLPLMLQRFGFKLTITGLESQTSCGANNCPSLSSGFFDEFGLRSYWGSEKRE</sequence>
<accession>A0AAD3XPU1</accession>
<feature type="compositionally biased region" description="Basic and acidic residues" evidence="1">
    <location>
        <begin position="1"/>
        <end position="10"/>
    </location>
</feature>
<dbReference type="EMBL" id="BSYO01000012">
    <property type="protein sequence ID" value="GMH12568.1"/>
    <property type="molecule type" value="Genomic_DNA"/>
</dbReference>
<protein>
    <submittedName>
        <fullName evidence="2">Uncharacterized protein</fullName>
    </submittedName>
</protein>
<name>A0AAD3XPU1_NEPGR</name>
<proteinExistence type="predicted"/>
<comment type="caution">
    <text evidence="2">The sequence shown here is derived from an EMBL/GenBank/DDBJ whole genome shotgun (WGS) entry which is preliminary data.</text>
</comment>
<evidence type="ECO:0000313" key="3">
    <source>
        <dbReference type="Proteomes" id="UP001279734"/>
    </source>
</evidence>
<evidence type="ECO:0000313" key="2">
    <source>
        <dbReference type="EMBL" id="GMH12568.1"/>
    </source>
</evidence>
<feature type="region of interest" description="Disordered" evidence="1">
    <location>
        <begin position="1"/>
        <end position="28"/>
    </location>
</feature>
<dbReference type="Proteomes" id="UP001279734">
    <property type="component" value="Unassembled WGS sequence"/>
</dbReference>
<keyword evidence="3" id="KW-1185">Reference proteome</keyword>
<feature type="compositionally biased region" description="Basic residues" evidence="1">
    <location>
        <begin position="16"/>
        <end position="27"/>
    </location>
</feature>
<dbReference type="AlphaFoldDB" id="A0AAD3XPU1"/>